<protein>
    <submittedName>
        <fullName evidence="2">Uncharacterized protein</fullName>
    </submittedName>
</protein>
<feature type="compositionally biased region" description="Basic and acidic residues" evidence="1">
    <location>
        <begin position="46"/>
        <end position="71"/>
    </location>
</feature>
<dbReference type="Proteomes" id="UP000712600">
    <property type="component" value="Unassembled WGS sequence"/>
</dbReference>
<evidence type="ECO:0000256" key="1">
    <source>
        <dbReference type="SAM" id="MobiDB-lite"/>
    </source>
</evidence>
<dbReference type="AlphaFoldDB" id="A0A8S9PIE5"/>
<feature type="compositionally biased region" description="Polar residues" evidence="1">
    <location>
        <begin position="141"/>
        <end position="150"/>
    </location>
</feature>
<accession>A0A8S9PIE5</accession>
<sequence length="173" mass="19236">MNRVLPPHVSQVPLSDLRTGTVVEETRTEPSQGAPSEPLHYQPPERLPKRERGMRKDQQKDDAALDDHPQLEDIASPFIHPDHSFFAGLEKESKKSIEYHQPNGHQPPGLSPHINAQAPPQETSELEAPPSPRRHQKPKASPSSARSQRFYSARPRSGIGELVLPRVQSVAPA</sequence>
<dbReference type="EMBL" id="QGKX02001521">
    <property type="protein sequence ID" value="KAF3515055.1"/>
    <property type="molecule type" value="Genomic_DNA"/>
</dbReference>
<evidence type="ECO:0000313" key="3">
    <source>
        <dbReference type="Proteomes" id="UP000712600"/>
    </source>
</evidence>
<evidence type="ECO:0000313" key="2">
    <source>
        <dbReference type="EMBL" id="KAF3515055.1"/>
    </source>
</evidence>
<feature type="compositionally biased region" description="Basic and acidic residues" evidence="1">
    <location>
        <begin position="89"/>
        <end position="98"/>
    </location>
</feature>
<comment type="caution">
    <text evidence="2">The sequence shown here is derived from an EMBL/GenBank/DDBJ whole genome shotgun (WGS) entry which is preliminary data.</text>
</comment>
<gene>
    <name evidence="2" type="ORF">F2Q69_00006809</name>
</gene>
<reference evidence="2" key="1">
    <citation type="submission" date="2019-12" db="EMBL/GenBank/DDBJ databases">
        <title>Genome sequencing and annotation of Brassica cretica.</title>
        <authorList>
            <person name="Studholme D.J."/>
            <person name="Sarris P."/>
        </authorList>
    </citation>
    <scope>NUCLEOTIDE SEQUENCE</scope>
    <source>
        <strain evidence="2">PFS-109/04</strain>
        <tissue evidence="2">Leaf</tissue>
    </source>
</reference>
<organism evidence="2 3">
    <name type="scientific">Brassica cretica</name>
    <name type="common">Mustard</name>
    <dbReference type="NCBI Taxonomy" id="69181"/>
    <lineage>
        <taxon>Eukaryota</taxon>
        <taxon>Viridiplantae</taxon>
        <taxon>Streptophyta</taxon>
        <taxon>Embryophyta</taxon>
        <taxon>Tracheophyta</taxon>
        <taxon>Spermatophyta</taxon>
        <taxon>Magnoliopsida</taxon>
        <taxon>eudicotyledons</taxon>
        <taxon>Gunneridae</taxon>
        <taxon>Pentapetalae</taxon>
        <taxon>rosids</taxon>
        <taxon>malvids</taxon>
        <taxon>Brassicales</taxon>
        <taxon>Brassicaceae</taxon>
        <taxon>Brassiceae</taxon>
        <taxon>Brassica</taxon>
    </lineage>
</organism>
<name>A0A8S9PIE5_BRACR</name>
<proteinExistence type="predicted"/>
<feature type="region of interest" description="Disordered" evidence="1">
    <location>
        <begin position="1"/>
        <end position="173"/>
    </location>
</feature>